<evidence type="ECO:0000313" key="11">
    <source>
        <dbReference type="Proteomes" id="UP000058613"/>
    </source>
</evidence>
<dbReference type="InterPro" id="IPR007175">
    <property type="entry name" value="Rpr2/Snm1/Rpp21"/>
</dbReference>
<evidence type="ECO:0000256" key="1">
    <source>
        <dbReference type="ARBA" id="ARBA00022490"/>
    </source>
</evidence>
<protein>
    <recommendedName>
        <fullName evidence="8">Ribonuclease P protein component 4</fullName>
        <shortName evidence="8">RNase P component 4</shortName>
        <ecNumber evidence="8">3.1.26.5</ecNumber>
    </recommendedName>
    <alternativeName>
        <fullName evidence="8">Rpp21</fullName>
    </alternativeName>
</protein>
<keyword evidence="1 8" id="KW-0963">Cytoplasm</keyword>
<feature type="compositionally biased region" description="Basic and acidic residues" evidence="9">
    <location>
        <begin position="131"/>
        <end position="140"/>
    </location>
</feature>
<proteinExistence type="inferred from homology"/>
<evidence type="ECO:0000313" key="10">
    <source>
        <dbReference type="EMBL" id="ALL00522.1"/>
    </source>
</evidence>
<evidence type="ECO:0000256" key="2">
    <source>
        <dbReference type="ARBA" id="ARBA00022694"/>
    </source>
</evidence>
<dbReference type="Proteomes" id="UP000058613">
    <property type="component" value="Chromosome"/>
</dbReference>
<evidence type="ECO:0000256" key="4">
    <source>
        <dbReference type="ARBA" id="ARBA00022723"/>
    </source>
</evidence>
<dbReference type="InterPro" id="IPR016432">
    <property type="entry name" value="RNP4"/>
</dbReference>
<dbReference type="RefSeq" id="WP_231656774.1">
    <property type="nucleotide sequence ID" value="NZ_CP013011.1"/>
</dbReference>
<comment type="cofactor">
    <cofactor evidence="8">
        <name>Zn(2+)</name>
        <dbReference type="ChEBI" id="CHEBI:29105"/>
    </cofactor>
    <text evidence="8">Binds 1 zinc ion per subunit.</text>
</comment>
<evidence type="ECO:0000256" key="5">
    <source>
        <dbReference type="ARBA" id="ARBA00022759"/>
    </source>
</evidence>
<dbReference type="GO" id="GO:0005737">
    <property type="term" value="C:cytoplasm"/>
    <property type="evidence" value="ECO:0007669"/>
    <property type="project" value="UniProtKB-SubCell"/>
</dbReference>
<comment type="similarity">
    <text evidence="8">Belongs to the eukaryotic/archaeal RNase P protein component 4 family.</text>
</comment>
<dbReference type="HAMAP" id="MF_00757">
    <property type="entry name" value="RNase_P_4"/>
    <property type="match status" value="1"/>
</dbReference>
<name>A0A0P0N1Q2_9CREN</name>
<dbReference type="AlphaFoldDB" id="A0A0P0N1Q2"/>
<keyword evidence="6 8" id="KW-0378">Hydrolase</keyword>
<organism evidence="10 11">
    <name type="scientific">Pyrodictium delaneyi</name>
    <dbReference type="NCBI Taxonomy" id="1273541"/>
    <lineage>
        <taxon>Archaea</taxon>
        <taxon>Thermoproteota</taxon>
        <taxon>Thermoprotei</taxon>
        <taxon>Desulfurococcales</taxon>
        <taxon>Pyrodictiaceae</taxon>
        <taxon>Pyrodictium</taxon>
    </lineage>
</organism>
<dbReference type="GO" id="GO:0030677">
    <property type="term" value="C:ribonuclease P complex"/>
    <property type="evidence" value="ECO:0007669"/>
    <property type="project" value="UniProtKB-UniRule"/>
</dbReference>
<feature type="binding site" evidence="8">
    <location>
        <position position="70"/>
    </location>
    <ligand>
        <name>Zn(2+)</name>
        <dbReference type="ChEBI" id="CHEBI:29105"/>
    </ligand>
</feature>
<evidence type="ECO:0000256" key="8">
    <source>
        <dbReference type="HAMAP-Rule" id="MF_00757"/>
    </source>
</evidence>
<comment type="subcellular location">
    <subcellularLocation>
        <location evidence="8">Cytoplasm</location>
    </subcellularLocation>
</comment>
<evidence type="ECO:0000256" key="6">
    <source>
        <dbReference type="ARBA" id="ARBA00022801"/>
    </source>
</evidence>
<dbReference type="GO" id="GO:0008270">
    <property type="term" value="F:zinc ion binding"/>
    <property type="evidence" value="ECO:0007669"/>
    <property type="project" value="UniProtKB-UniRule"/>
</dbReference>
<feature type="binding site" evidence="8">
    <location>
        <position position="97"/>
    </location>
    <ligand>
        <name>Zn(2+)</name>
        <dbReference type="ChEBI" id="CHEBI:29105"/>
    </ligand>
</feature>
<keyword evidence="5 8" id="KW-0255">Endonuclease</keyword>
<dbReference type="Gene3D" id="6.20.50.20">
    <property type="match status" value="1"/>
</dbReference>
<reference evidence="10 11" key="1">
    <citation type="submission" date="2015-10" db="EMBL/GenBank/DDBJ databases">
        <title>Complete genome sequence of hyperthermophilic archaeon Pyrodictium delaneyi Su06.</title>
        <authorList>
            <person name="Jung J.-H."/>
            <person name="Lin J."/>
            <person name="Holden J.F."/>
            <person name="Park C.-S."/>
        </authorList>
    </citation>
    <scope>NUCLEOTIDE SEQUENCE [LARGE SCALE GENOMIC DNA]</scope>
    <source>
        <strain evidence="10 11">Su06</strain>
    </source>
</reference>
<dbReference type="STRING" id="1273541.Pyrde_0472"/>
<gene>
    <name evidence="8" type="primary">rnp4</name>
    <name evidence="10" type="ORF">Pyrde_0472</name>
</gene>
<dbReference type="GO" id="GO:0001682">
    <property type="term" value="P:tRNA 5'-leader removal"/>
    <property type="evidence" value="ECO:0007669"/>
    <property type="project" value="UniProtKB-UniRule"/>
</dbReference>
<dbReference type="GO" id="GO:0004526">
    <property type="term" value="F:ribonuclease P activity"/>
    <property type="evidence" value="ECO:0007669"/>
    <property type="project" value="UniProtKB-UniRule"/>
</dbReference>
<keyword evidence="2 8" id="KW-0819">tRNA processing</keyword>
<accession>A0A0P0N1Q2</accession>
<dbReference type="EC" id="3.1.26.5" evidence="8"/>
<keyword evidence="3 8" id="KW-0540">Nuclease</keyword>
<feature type="binding site" evidence="8">
    <location>
        <position position="67"/>
    </location>
    <ligand>
        <name>Zn(2+)</name>
        <dbReference type="ChEBI" id="CHEBI:29105"/>
    </ligand>
</feature>
<dbReference type="EMBL" id="CP013011">
    <property type="protein sequence ID" value="ALL00522.1"/>
    <property type="molecule type" value="Genomic_DNA"/>
</dbReference>
<dbReference type="PANTHER" id="PTHR14742">
    <property type="entry name" value="RIBONUCLEASE P SUBUNIT P21"/>
    <property type="match status" value="1"/>
</dbReference>
<dbReference type="KEGG" id="pdl:Pyrde_0472"/>
<dbReference type="GeneID" id="26098800"/>
<comment type="subunit">
    <text evidence="8">Consists of a catalytic RNA component and at least 4-5 protein subunits.</text>
</comment>
<keyword evidence="4 8" id="KW-0479">Metal-binding</keyword>
<comment type="function">
    <text evidence="8">Part of ribonuclease P, a protein complex that generates mature tRNA molecules by cleaving their 5'-ends.</text>
</comment>
<feature type="binding site" evidence="8">
    <location>
        <position position="100"/>
    </location>
    <ligand>
        <name>Zn(2+)</name>
        <dbReference type="ChEBI" id="CHEBI:29105"/>
    </ligand>
</feature>
<keyword evidence="7 8" id="KW-0862">Zinc</keyword>
<dbReference type="PANTHER" id="PTHR14742:SF0">
    <property type="entry name" value="RIBONUCLEASE P PROTEIN SUBUNIT P21"/>
    <property type="match status" value="1"/>
</dbReference>
<evidence type="ECO:0000256" key="9">
    <source>
        <dbReference type="SAM" id="MobiDB-lite"/>
    </source>
</evidence>
<dbReference type="Pfam" id="PF04032">
    <property type="entry name" value="Rpr2"/>
    <property type="match status" value="1"/>
</dbReference>
<feature type="region of interest" description="Disordered" evidence="9">
    <location>
        <begin position="115"/>
        <end position="140"/>
    </location>
</feature>
<evidence type="ECO:0000256" key="7">
    <source>
        <dbReference type="ARBA" id="ARBA00022833"/>
    </source>
</evidence>
<comment type="catalytic activity">
    <reaction evidence="8">
        <text>Endonucleolytic cleavage of RNA, removing 5'-extranucleotides from tRNA precursor.</text>
        <dbReference type="EC" id="3.1.26.5"/>
    </reaction>
</comment>
<sequence>MVPRRLKSSKEVARDVAIQAIYRLYSLAVEAVRRGKLDYARYLIREADEIRRLTRLRKPVVLRRGVCKNCGAPLVLGVTARVRLVRDGRVTRRVVTCLICGYRHRYIVRVRRPEDHEEPLEAEGDSTAGSSRRDYRQERA</sequence>
<evidence type="ECO:0000256" key="3">
    <source>
        <dbReference type="ARBA" id="ARBA00022722"/>
    </source>
</evidence>